<evidence type="ECO:0000313" key="2">
    <source>
        <dbReference type="EMBL" id="MFC7315599.1"/>
    </source>
</evidence>
<dbReference type="RefSeq" id="WP_276305001.1">
    <property type="nucleotide sequence ID" value="NZ_CP119992.1"/>
</dbReference>
<gene>
    <name evidence="2" type="ORF">ACFQPE_02150</name>
</gene>
<dbReference type="GeneID" id="79314569"/>
<name>A0ABD6A4Q5_9EURY</name>
<sequence length="145" mass="16047">MSGSDAGTLAETYLAAVQHDLVDLSGEETLVGVVRRPTRWFSGAVDENRPELGPPGELLDEVKARHEDLKARGLCDEGAHNAAWEDVDFERRYREHLAESENARAAIEDLAERVGSGEDVVLVCFEGEKKACHRHALREIVAREV</sequence>
<dbReference type="Proteomes" id="UP001596547">
    <property type="component" value="Unassembled WGS sequence"/>
</dbReference>
<keyword evidence="3" id="KW-1185">Reference proteome</keyword>
<evidence type="ECO:0000259" key="1">
    <source>
        <dbReference type="Pfam" id="PF22751"/>
    </source>
</evidence>
<proteinExistence type="predicted"/>
<feature type="domain" description="DUF488" evidence="1">
    <location>
        <begin position="25"/>
        <end position="142"/>
    </location>
</feature>
<dbReference type="Pfam" id="PF22751">
    <property type="entry name" value="DUF488-N3a"/>
    <property type="match status" value="1"/>
</dbReference>
<dbReference type="EMBL" id="JBHTBF010000001">
    <property type="protein sequence ID" value="MFC7315599.1"/>
    <property type="molecule type" value="Genomic_DNA"/>
</dbReference>
<reference evidence="2 3" key="1">
    <citation type="journal article" date="2019" name="Int. J. Syst. Evol. Microbiol.">
        <title>The Global Catalogue of Microorganisms (GCM) 10K type strain sequencing project: providing services to taxonomists for standard genome sequencing and annotation.</title>
        <authorList>
            <consortium name="The Broad Institute Genomics Platform"/>
            <consortium name="The Broad Institute Genome Sequencing Center for Infectious Disease"/>
            <person name="Wu L."/>
            <person name="Ma J."/>
        </authorList>
    </citation>
    <scope>NUCLEOTIDE SEQUENCE [LARGE SCALE GENOMIC DNA]</scope>
    <source>
        <strain evidence="2 3">PSR21</strain>
    </source>
</reference>
<dbReference type="AlphaFoldDB" id="A0ABD6A4Q5"/>
<organism evidence="2 3">
    <name type="scientific">Halomarina halobia</name>
    <dbReference type="NCBI Taxonomy" id="3033386"/>
    <lineage>
        <taxon>Archaea</taxon>
        <taxon>Methanobacteriati</taxon>
        <taxon>Methanobacteriota</taxon>
        <taxon>Stenosarchaea group</taxon>
        <taxon>Halobacteria</taxon>
        <taxon>Halobacteriales</taxon>
        <taxon>Natronomonadaceae</taxon>
        <taxon>Halomarina</taxon>
    </lineage>
</organism>
<comment type="caution">
    <text evidence="2">The sequence shown here is derived from an EMBL/GenBank/DDBJ whole genome shotgun (WGS) entry which is preliminary data.</text>
</comment>
<evidence type="ECO:0000313" key="3">
    <source>
        <dbReference type="Proteomes" id="UP001596547"/>
    </source>
</evidence>
<dbReference type="InterPro" id="IPR054495">
    <property type="entry name" value="DUF488-N3a"/>
</dbReference>
<protein>
    <submittedName>
        <fullName evidence="2">DUF488 family protein</fullName>
    </submittedName>
</protein>
<accession>A0ABD6A4Q5</accession>